<feature type="transmembrane region" description="Helical" evidence="3">
    <location>
        <begin position="336"/>
        <end position="355"/>
    </location>
</feature>
<sequence length="514" mass="57035">MRQPPPGPWPDAPAAEAPPLEEADRSEERFLELRTRAAIDRSARGPVLLFFVTGVLWLLAGSLLALIASIKLHTPGFLDDAAWLTFGRVRPAHLNTMIYGWASMAGIGLLFWLQARLSRVNLPLKRLLVVACLVWNLAVLAGTLAILFGESTSVEWLEFPPEVGWVLSGLFLIIFAASVLTFLRRKAGHVYVSQWYIFAAVFWFPFLYVAAHIVIHGQFASGIALGTANWWFAHNVLGLWFTPIGLAAAYYFIPKVIGRPIHSYYLSILGFWTLAIFYNWAGTHHLIGGPIPIWMQSVGVVASVMMFIPVITVAINHHMTMVGHFSKLRWSPTLRFIVFGAMSYTLVSVQGSLTALRTVQETTHFTHYTIAHAHLGVYAFATMILFGSMYYVMPRLTGQEWSSSALIKVHFWTTAIGMVIYFVGLSIGGVIQGRMMLDPETAFGEVVVATLPWLWSRSTAGILLTIGHIVFAYLVFRMLYDWLRQVRSEEGPTLFGALRRSGGAESSAASAGGQ</sequence>
<organism evidence="5 6">
    <name type="scientific">Persicimonas caeni</name>
    <dbReference type="NCBI Taxonomy" id="2292766"/>
    <lineage>
        <taxon>Bacteria</taxon>
        <taxon>Deltaproteobacteria</taxon>
        <taxon>Bradymonadales</taxon>
        <taxon>Bradymonadaceae</taxon>
        <taxon>Persicimonas</taxon>
    </lineage>
</organism>
<feature type="transmembrane region" description="Helical" evidence="3">
    <location>
        <begin position="98"/>
        <end position="115"/>
    </location>
</feature>
<dbReference type="UniPathway" id="UPA00705"/>
<dbReference type="PANTHER" id="PTHR10422:SF29">
    <property type="entry name" value="CYTOCHROME C OXIDASE SUBUNIT 1 HOMOLOG, BACTEROID"/>
    <property type="match status" value="1"/>
</dbReference>
<accession>A0A5B8YEG2</accession>
<keyword evidence="6" id="KW-1185">Reference proteome</keyword>
<feature type="transmembrane region" description="Helical" evidence="3">
    <location>
        <begin position="127"/>
        <end position="148"/>
    </location>
</feature>
<gene>
    <name evidence="5" type="ORF">FIV42_23830</name>
</gene>
<feature type="transmembrane region" description="Helical" evidence="3">
    <location>
        <begin position="231"/>
        <end position="252"/>
    </location>
</feature>
<accession>A0A4Y6Q347</accession>
<evidence type="ECO:0000256" key="3">
    <source>
        <dbReference type="SAM" id="Phobius"/>
    </source>
</evidence>
<dbReference type="Pfam" id="PF00115">
    <property type="entry name" value="COX1"/>
    <property type="match status" value="1"/>
</dbReference>
<keyword evidence="1" id="KW-0813">Transport</keyword>
<dbReference type="SUPFAM" id="SSF81442">
    <property type="entry name" value="Cytochrome c oxidase subunit I-like"/>
    <property type="match status" value="1"/>
</dbReference>
<dbReference type="EMBL" id="CP041186">
    <property type="protein sequence ID" value="QDG54952.1"/>
    <property type="molecule type" value="Genomic_DNA"/>
</dbReference>
<evidence type="ECO:0000313" key="6">
    <source>
        <dbReference type="Proteomes" id="UP000315995"/>
    </source>
</evidence>
<dbReference type="GO" id="GO:0006119">
    <property type="term" value="P:oxidative phosphorylation"/>
    <property type="evidence" value="ECO:0007669"/>
    <property type="project" value="UniProtKB-UniPathway"/>
</dbReference>
<dbReference type="InterPro" id="IPR023616">
    <property type="entry name" value="Cyt_c_oxase-like_su1_dom"/>
</dbReference>
<evidence type="ECO:0000313" key="5">
    <source>
        <dbReference type="EMBL" id="QDG54952.1"/>
    </source>
</evidence>
<dbReference type="Gene3D" id="1.20.210.10">
    <property type="entry name" value="Cytochrome c oxidase-like, subunit I domain"/>
    <property type="match status" value="1"/>
</dbReference>
<feature type="transmembrane region" description="Helical" evidence="3">
    <location>
        <begin position="195"/>
        <end position="219"/>
    </location>
</feature>
<dbReference type="PANTHER" id="PTHR10422">
    <property type="entry name" value="CYTOCHROME C OXIDASE SUBUNIT 1"/>
    <property type="match status" value="1"/>
</dbReference>
<evidence type="ECO:0000256" key="1">
    <source>
        <dbReference type="ARBA" id="ARBA00022660"/>
    </source>
</evidence>
<dbReference type="GO" id="GO:0022904">
    <property type="term" value="P:respiratory electron transport chain"/>
    <property type="evidence" value="ECO:0007669"/>
    <property type="project" value="TreeGrafter"/>
</dbReference>
<feature type="transmembrane region" description="Helical" evidence="3">
    <location>
        <begin position="405"/>
        <end position="431"/>
    </location>
</feature>
<keyword evidence="3" id="KW-0812">Transmembrane</keyword>
<feature type="transmembrane region" description="Helical" evidence="3">
    <location>
        <begin position="375"/>
        <end position="393"/>
    </location>
</feature>
<keyword evidence="3" id="KW-1133">Transmembrane helix</keyword>
<keyword evidence="3" id="KW-0472">Membrane</keyword>
<dbReference type="AlphaFoldDB" id="A0A4Y6Q347"/>
<feature type="domain" description="Cytochrome oxidase subunit I profile" evidence="4">
    <location>
        <begin position="56"/>
        <end position="514"/>
    </location>
</feature>
<dbReference type="GO" id="GO:0015990">
    <property type="term" value="P:electron transport coupled proton transport"/>
    <property type="evidence" value="ECO:0007669"/>
    <property type="project" value="TreeGrafter"/>
</dbReference>
<feature type="region of interest" description="Disordered" evidence="2">
    <location>
        <begin position="1"/>
        <end position="23"/>
    </location>
</feature>
<dbReference type="InterPro" id="IPR036927">
    <property type="entry name" value="Cyt_c_oxase-like_su1_sf"/>
</dbReference>
<feature type="transmembrane region" description="Helical" evidence="3">
    <location>
        <begin position="47"/>
        <end position="70"/>
    </location>
</feature>
<feature type="compositionally biased region" description="Pro residues" evidence="2">
    <location>
        <begin position="1"/>
        <end position="11"/>
    </location>
</feature>
<dbReference type="OrthoDB" id="9806838at2"/>
<dbReference type="PROSITE" id="PS50855">
    <property type="entry name" value="COX1"/>
    <property type="match status" value="1"/>
</dbReference>
<feature type="transmembrane region" description="Helical" evidence="3">
    <location>
        <begin position="264"/>
        <end position="281"/>
    </location>
</feature>
<evidence type="ECO:0000259" key="4">
    <source>
        <dbReference type="PROSITE" id="PS50855"/>
    </source>
</evidence>
<dbReference type="Proteomes" id="UP000315995">
    <property type="component" value="Chromosome"/>
</dbReference>
<protein>
    <recommendedName>
        <fullName evidence="4">Cytochrome oxidase subunit I profile domain-containing protein</fullName>
    </recommendedName>
</protein>
<keyword evidence="1" id="KW-0249">Electron transport</keyword>
<evidence type="ECO:0000256" key="2">
    <source>
        <dbReference type="SAM" id="MobiDB-lite"/>
    </source>
</evidence>
<reference evidence="5 6" key="1">
    <citation type="submission" date="2019-06" db="EMBL/GenBank/DDBJ databases">
        <title>Persicimonas caeni gen. nov., sp. nov., a predatory bacterium isolated from solar saltern.</title>
        <authorList>
            <person name="Wang S."/>
        </authorList>
    </citation>
    <scope>NUCLEOTIDE SEQUENCE [LARGE SCALE GENOMIC DNA]</scope>
    <source>
        <strain evidence="5 6">YN101</strain>
    </source>
</reference>
<feature type="transmembrane region" description="Helical" evidence="3">
    <location>
        <begin position="163"/>
        <end position="183"/>
    </location>
</feature>
<dbReference type="GO" id="GO:0020037">
    <property type="term" value="F:heme binding"/>
    <property type="evidence" value="ECO:0007669"/>
    <property type="project" value="InterPro"/>
</dbReference>
<proteinExistence type="predicted"/>
<dbReference type="GO" id="GO:0004129">
    <property type="term" value="F:cytochrome-c oxidase activity"/>
    <property type="evidence" value="ECO:0007669"/>
    <property type="project" value="InterPro"/>
</dbReference>
<dbReference type="InterPro" id="IPR000883">
    <property type="entry name" value="Cyt_C_Oxase_1"/>
</dbReference>
<feature type="transmembrane region" description="Helical" evidence="3">
    <location>
        <begin position="460"/>
        <end position="480"/>
    </location>
</feature>
<feature type="transmembrane region" description="Helical" evidence="3">
    <location>
        <begin position="293"/>
        <end position="315"/>
    </location>
</feature>
<name>A0A4Y6Q347_PERCE</name>
<keyword evidence="1" id="KW-0679">Respiratory chain</keyword>
<dbReference type="GO" id="GO:0016020">
    <property type="term" value="C:membrane"/>
    <property type="evidence" value="ECO:0007669"/>
    <property type="project" value="InterPro"/>
</dbReference>